<sequence>MAAVQLAVKAMVTEKRSITPEEAKNAMHDIMSGAASDAQRGAFLSCLQHKELDPRILQACAETMLSFASPCEAGSPDELMDIVGTGGDGLDTFNVSTAAGMVLAAAGIKCAKHGNRSASGSVGSADFLEALGCQIQLDGPKVASAIQECGFGFLFAQSFHPAMKNVAKARKDLGIRTIFNLLGPLTNPAKPALQVIGVGKKNLGELFANLFKIKGAQRAMIVHSEEGLDEISPAGATYVWLLMDGEVKEMKLTPEDFGVEKHELAHVQGGSAAERAKLFREIISGSKKRKGESATHDAVKDYIIANAAAAIFLADKAKSFKDAADIARSMIEEGKVLEVLDKYVAITQRSAADAGAAMSNGDLGYTTRGNIVVHRTETKVDCNAKVEEMVDALDSHMGMLMMSTFEYPGRYTRWKVGFVDPPIMITSRNLTAKITALNSRGLVLLQAIKDFLADKACIGKIECPSSDVVTVFIKESNEKFTEEERSKQPSVFSLVREIIQCFFSEQDPDLGLYGAFGYDLTFQFEPCRMRLERPDSQRDVVLFIPDLLLLVGYDESSAKQVSFDFTYGGKSTKGMPREGRAEDFVGSKPAVNRDHKEGEYAELVTKAKEEFKCGNLFEVVCSQTFYEPCPERPSELHRRIRERNPSPYSFFINLGAKEYLVGASPEMYVRSKGSRIETCPISGTIRRGKTAIEDANNIKELLNSIKEESELTMCTDVDRNDKSRICKPGSVQVIGRRQIEMYSKLIHTVDHVEGVLREGYDALDAFLAHTWAVTVTGAPKAWAMQFLEDHEKTCRAWYGGAIGHVGFDGNINTGLTLRTIRIIDGVAQVRAGATLLFDSDPPAEEAETVLKASAFIDAIRRPRGEDSAPHKSEAKMTGGTGKRIILIDHQDSFVHTLANYLRQTGAEVVTIRSHPGKVGLDDKEIDRLAKSRKFDLAVLSPGPGNPTDFQVPKTIKALVDRKIPIFGVCLGLQGIIEHFGGQLGVLPTPVHGKPSEVTIKGDMEEGIFSELPPELTCGRYHSLHCVKLPEDLVVTAETSDGCIMAVRHKTLPIAAVQFHPESILTSPGAGVRMLTNALIHLKY</sequence>
<evidence type="ECO:0000259" key="16">
    <source>
        <dbReference type="Pfam" id="PF00425"/>
    </source>
</evidence>
<dbReference type="GO" id="GO:0000162">
    <property type="term" value="P:L-tryptophan biosynthetic process"/>
    <property type="evidence" value="ECO:0007669"/>
    <property type="project" value="UniProtKB-KW"/>
</dbReference>
<feature type="domain" description="Glycosyl transferase family 3 N-terminal" evidence="18">
    <location>
        <begin position="13"/>
        <end position="68"/>
    </location>
</feature>
<dbReference type="GO" id="GO:0046654">
    <property type="term" value="P:tetrahydrofolate biosynthetic process"/>
    <property type="evidence" value="ECO:0007669"/>
    <property type="project" value="UniProtKB-UniPathway"/>
</dbReference>
<evidence type="ECO:0000256" key="2">
    <source>
        <dbReference type="ARBA" id="ARBA00004907"/>
    </source>
</evidence>
<evidence type="ECO:0000256" key="9">
    <source>
        <dbReference type="ARBA" id="ARBA00022909"/>
    </source>
</evidence>
<keyword evidence="8" id="KW-0822">Tryptophan biosynthesis</keyword>
<evidence type="ECO:0000256" key="4">
    <source>
        <dbReference type="ARBA" id="ARBA00011948"/>
    </source>
</evidence>
<evidence type="ECO:0000256" key="10">
    <source>
        <dbReference type="ARBA" id="ARBA00022962"/>
    </source>
</evidence>
<dbReference type="SUPFAM" id="SSF47648">
    <property type="entry name" value="Nucleoside phosphorylase/phosphoribosyltransferase N-terminal domain"/>
    <property type="match status" value="1"/>
</dbReference>
<dbReference type="Pfam" id="PF00117">
    <property type="entry name" value="GATase"/>
    <property type="match status" value="1"/>
</dbReference>
<dbReference type="Pfam" id="PF00591">
    <property type="entry name" value="Glycos_transf_3"/>
    <property type="match status" value="1"/>
</dbReference>
<dbReference type="HAMAP" id="MF_00211">
    <property type="entry name" value="TrpD"/>
    <property type="match status" value="1"/>
</dbReference>
<dbReference type="NCBIfam" id="NF010081">
    <property type="entry name" value="PRK13566.1"/>
    <property type="match status" value="1"/>
</dbReference>
<evidence type="ECO:0000259" key="17">
    <source>
        <dbReference type="Pfam" id="PF00591"/>
    </source>
</evidence>
<keyword evidence="9" id="KW-0289">Folate biosynthesis</keyword>
<protein>
    <recommendedName>
        <fullName evidence="4">anthranilate phosphoribosyltransferase</fullName>
        <ecNumber evidence="4">2.4.2.18</ecNumber>
    </recommendedName>
    <alternativeName>
        <fullName evidence="12">Para-aminobenzoate synthase</fullName>
    </alternativeName>
    <alternativeName>
        <fullName evidence="13">p-aminobenzoic acid synthase</fullName>
    </alternativeName>
</protein>
<comment type="pathway">
    <text evidence="2">Amino-acid biosynthesis; L-tryptophan biosynthesis; L-tryptophan from chorismate: step 2/5.</text>
</comment>
<dbReference type="PRINTS" id="PR00096">
    <property type="entry name" value="GATASE"/>
</dbReference>
<keyword evidence="10" id="KW-0315">Glutamine amidotransferase</keyword>
<evidence type="ECO:0000256" key="14">
    <source>
        <dbReference type="ARBA" id="ARBA00061500"/>
    </source>
</evidence>
<dbReference type="InterPro" id="IPR017459">
    <property type="entry name" value="Glycosyl_Trfase_fam3_N_dom"/>
</dbReference>
<dbReference type="SUPFAM" id="SSF52317">
    <property type="entry name" value="Class I glutamine amidotransferase-like"/>
    <property type="match status" value="1"/>
</dbReference>
<dbReference type="AlphaFoldDB" id="A0A7S4UT62"/>
<proteinExistence type="inferred from homology"/>
<dbReference type="NCBIfam" id="TIGR01245">
    <property type="entry name" value="trpD"/>
    <property type="match status" value="1"/>
</dbReference>
<dbReference type="UniPathway" id="UPA00077">
    <property type="reaction ID" value="UER00149"/>
</dbReference>
<name>A0A7S4UT62_GUITH</name>
<dbReference type="InterPro" id="IPR015890">
    <property type="entry name" value="Chorismate_C"/>
</dbReference>
<evidence type="ECO:0000256" key="7">
    <source>
        <dbReference type="ARBA" id="ARBA00022679"/>
    </source>
</evidence>
<evidence type="ECO:0000256" key="1">
    <source>
        <dbReference type="ARBA" id="ARBA00001000"/>
    </source>
</evidence>
<evidence type="ECO:0000259" key="18">
    <source>
        <dbReference type="Pfam" id="PF02885"/>
    </source>
</evidence>
<dbReference type="Gene3D" id="3.60.120.10">
    <property type="entry name" value="Anthranilate synthase"/>
    <property type="match status" value="1"/>
</dbReference>
<keyword evidence="11" id="KW-0057">Aromatic amino acid biosynthesis</keyword>
<dbReference type="InterPro" id="IPR010112">
    <property type="entry name" value="TrpE-G_bact"/>
</dbReference>
<dbReference type="PROSITE" id="PS51273">
    <property type="entry name" value="GATASE_TYPE_1"/>
    <property type="match status" value="1"/>
</dbReference>
<dbReference type="SUPFAM" id="SSF56322">
    <property type="entry name" value="ADC synthase"/>
    <property type="match status" value="1"/>
</dbReference>
<comment type="pathway">
    <text evidence="3">Cofactor biosynthesis; tetrahydrofolate biosynthesis; 4-aminobenzoate from chorismate: step 1/2.</text>
</comment>
<dbReference type="Gene3D" id="1.20.970.10">
    <property type="entry name" value="Transferase, Pyrimidine Nucleoside Phosphorylase, Chain C"/>
    <property type="match status" value="1"/>
</dbReference>
<evidence type="ECO:0000256" key="12">
    <source>
        <dbReference type="ARBA" id="ARBA00031329"/>
    </source>
</evidence>
<dbReference type="Gene3D" id="3.40.50.880">
    <property type="match status" value="1"/>
</dbReference>
<dbReference type="GO" id="GO:0004048">
    <property type="term" value="F:anthranilate phosphoribosyltransferase activity"/>
    <property type="evidence" value="ECO:0007669"/>
    <property type="project" value="UniProtKB-EC"/>
</dbReference>
<evidence type="ECO:0000313" key="19">
    <source>
        <dbReference type="EMBL" id="CAE2340005.1"/>
    </source>
</evidence>
<dbReference type="SUPFAM" id="SSF52418">
    <property type="entry name" value="Nucleoside phosphorylase/phosphoribosyltransferase catalytic domain"/>
    <property type="match status" value="1"/>
</dbReference>
<evidence type="ECO:0000256" key="3">
    <source>
        <dbReference type="ARBA" id="ARBA00005009"/>
    </source>
</evidence>
<dbReference type="Pfam" id="PF00425">
    <property type="entry name" value="Chorismate_bind"/>
    <property type="match status" value="1"/>
</dbReference>
<dbReference type="InterPro" id="IPR005801">
    <property type="entry name" value="ADC_synthase"/>
</dbReference>
<dbReference type="FunFam" id="3.40.1030.10:FF:000002">
    <property type="entry name" value="Anthranilate phosphoribosyltransferase"/>
    <property type="match status" value="1"/>
</dbReference>
<gene>
    <name evidence="19" type="ORF">GTHE00462_LOCUS38586</name>
</gene>
<dbReference type="PANTHER" id="PTHR43285">
    <property type="entry name" value="ANTHRANILATE PHOSPHORIBOSYLTRANSFERASE"/>
    <property type="match status" value="1"/>
</dbReference>
<dbReference type="InterPro" id="IPR000312">
    <property type="entry name" value="Glycosyl_Trfase_fam3"/>
</dbReference>
<evidence type="ECO:0000256" key="13">
    <source>
        <dbReference type="ARBA" id="ARBA00031904"/>
    </source>
</evidence>
<dbReference type="InterPro" id="IPR017926">
    <property type="entry name" value="GATASE"/>
</dbReference>
<accession>A0A7S4UT62</accession>
<dbReference type="InterPro" id="IPR029062">
    <property type="entry name" value="Class_I_gatase-like"/>
</dbReference>
<dbReference type="EMBL" id="HBKN01049364">
    <property type="protein sequence ID" value="CAE2340005.1"/>
    <property type="molecule type" value="Transcribed_RNA"/>
</dbReference>
<dbReference type="InterPro" id="IPR035902">
    <property type="entry name" value="Nuc_phospho_transferase"/>
</dbReference>
<dbReference type="InterPro" id="IPR036320">
    <property type="entry name" value="Glycosyl_Trfase_fam3_N_dom_sf"/>
</dbReference>
<dbReference type="CDD" id="cd01743">
    <property type="entry name" value="GATase1_Anthranilate_Synthase"/>
    <property type="match status" value="1"/>
</dbReference>
<reference evidence="19" key="1">
    <citation type="submission" date="2021-01" db="EMBL/GenBank/DDBJ databases">
        <authorList>
            <person name="Corre E."/>
            <person name="Pelletier E."/>
            <person name="Niang G."/>
            <person name="Scheremetjew M."/>
            <person name="Finn R."/>
            <person name="Kale V."/>
            <person name="Holt S."/>
            <person name="Cochrane G."/>
            <person name="Meng A."/>
            <person name="Brown T."/>
            <person name="Cohen L."/>
        </authorList>
    </citation>
    <scope>NUCLEOTIDE SEQUENCE</scope>
    <source>
        <strain evidence="19">CCMP 2712</strain>
    </source>
</reference>
<dbReference type="InterPro" id="IPR006221">
    <property type="entry name" value="TrpG/PapA_dom"/>
</dbReference>
<keyword evidence="5" id="KW-0028">Amino-acid biosynthesis</keyword>
<keyword evidence="6" id="KW-0328">Glycosyltransferase</keyword>
<feature type="domain" description="Chorismate-utilising enzyme C-terminal" evidence="16">
    <location>
        <begin position="598"/>
        <end position="851"/>
    </location>
</feature>
<evidence type="ECO:0000256" key="6">
    <source>
        <dbReference type="ARBA" id="ARBA00022676"/>
    </source>
</evidence>
<evidence type="ECO:0000256" key="11">
    <source>
        <dbReference type="ARBA" id="ARBA00023141"/>
    </source>
</evidence>
<evidence type="ECO:0000256" key="5">
    <source>
        <dbReference type="ARBA" id="ARBA00022605"/>
    </source>
</evidence>
<feature type="domain" description="Glycosyl transferase family 3" evidence="17">
    <location>
        <begin position="78"/>
        <end position="335"/>
    </location>
</feature>
<evidence type="ECO:0000256" key="8">
    <source>
        <dbReference type="ARBA" id="ARBA00022822"/>
    </source>
</evidence>
<dbReference type="Pfam" id="PF02885">
    <property type="entry name" value="Glycos_trans_3N"/>
    <property type="match status" value="1"/>
</dbReference>
<dbReference type="NCBIfam" id="TIGR01815">
    <property type="entry name" value="TrpE-clade3"/>
    <property type="match status" value="1"/>
</dbReference>
<dbReference type="GO" id="GO:0004049">
    <property type="term" value="F:anthranilate synthase activity"/>
    <property type="evidence" value="ECO:0007669"/>
    <property type="project" value="InterPro"/>
</dbReference>
<dbReference type="EC" id="2.4.2.18" evidence="4"/>
<comment type="catalytic activity">
    <reaction evidence="1">
        <text>chorismate + L-glutamine = 4-amino-4-deoxychorismate + L-glutamate</text>
        <dbReference type="Rhea" id="RHEA:11672"/>
        <dbReference type="ChEBI" id="CHEBI:29748"/>
        <dbReference type="ChEBI" id="CHEBI:29985"/>
        <dbReference type="ChEBI" id="CHEBI:58359"/>
        <dbReference type="ChEBI" id="CHEBI:58406"/>
        <dbReference type="EC" id="2.6.1.85"/>
    </reaction>
</comment>
<keyword evidence="7" id="KW-0808">Transferase</keyword>
<feature type="domain" description="Glutamine amidotransferase" evidence="15">
    <location>
        <begin position="886"/>
        <end position="1069"/>
    </location>
</feature>
<evidence type="ECO:0000259" key="15">
    <source>
        <dbReference type="Pfam" id="PF00117"/>
    </source>
</evidence>
<dbReference type="Gene3D" id="3.40.1030.10">
    <property type="entry name" value="Nucleoside phosphorylase/phosphoribosyltransferase catalytic domain"/>
    <property type="match status" value="1"/>
</dbReference>
<organism evidence="19">
    <name type="scientific">Guillardia theta</name>
    <name type="common">Cryptophyte</name>
    <name type="synonym">Cryptomonas phi</name>
    <dbReference type="NCBI Taxonomy" id="55529"/>
    <lineage>
        <taxon>Eukaryota</taxon>
        <taxon>Cryptophyceae</taxon>
        <taxon>Pyrenomonadales</taxon>
        <taxon>Geminigeraceae</taxon>
        <taxon>Guillardia</taxon>
    </lineage>
</organism>
<dbReference type="PRINTS" id="PR00097">
    <property type="entry name" value="ANTSNTHASEII"/>
</dbReference>
<dbReference type="GO" id="GO:0046820">
    <property type="term" value="F:4-amino-4-deoxychorismate synthase activity"/>
    <property type="evidence" value="ECO:0007669"/>
    <property type="project" value="UniProtKB-EC"/>
</dbReference>
<dbReference type="PANTHER" id="PTHR43285:SF2">
    <property type="entry name" value="ANTHRANILATE PHOSPHORIBOSYLTRANSFERASE"/>
    <property type="match status" value="1"/>
</dbReference>
<dbReference type="GO" id="GO:0005829">
    <property type="term" value="C:cytosol"/>
    <property type="evidence" value="ECO:0007669"/>
    <property type="project" value="TreeGrafter"/>
</dbReference>
<dbReference type="InterPro" id="IPR005940">
    <property type="entry name" value="Anthranilate_Pribosyl_Tfrase"/>
</dbReference>
<dbReference type="NCBIfam" id="TIGR00566">
    <property type="entry name" value="trpG_papA"/>
    <property type="match status" value="1"/>
</dbReference>
<dbReference type="GO" id="GO:0046656">
    <property type="term" value="P:folic acid biosynthetic process"/>
    <property type="evidence" value="ECO:0007669"/>
    <property type="project" value="UniProtKB-KW"/>
</dbReference>
<comment type="similarity">
    <text evidence="14">Belongs to the anthranilate phosphoribosyltransferase family.</text>
</comment>